<dbReference type="SMART" id="SM00320">
    <property type="entry name" value="WD40"/>
    <property type="match status" value="4"/>
</dbReference>
<sequence length="444" mass="49830">RKKVPKLGTVFSSELENLRVCTAIDESGLYVFACGFDDLNIVVWDIARGEVVQTLKRHTQLVSCLALDEDAEKDNRLLVTGSYDNTVMVWRLQRRHSVSLSSRKALTEIIDPEPRFVLTKQSAKVLLCFLFPPFFFFAVLHKKKKKKLFASFVDHMCRLNLYNASTGDHLEKLKPLTDVEQAIANERLLHVQVKKEPRTSASASASASPLALPTDPTKIAAASPVDASPNATNDPNKDTVKLPEEDAIITQRSTIEDSNEMMNSKEEENEKELLLDVRRKSKSTIAIVDGMKACLNIVRVSAFGDIVCYGKDLKHLCVYSSNGELVKKRVVKDVLSVIEFSNDGNYIVTGGHSTITLIRDTRTLRIRKQFPEAKEMVKCITLDKDEVFMFVGITNGDVLIYSLSMSRFVNRKIATLGELGVQCGFFYKPKKTKKGHFHINPNKV</sequence>
<gene>
    <name evidence="3" type="ORF">RFI_08670</name>
</gene>
<protein>
    <submittedName>
        <fullName evidence="3">Uncharacterized protein</fullName>
    </submittedName>
</protein>
<evidence type="ECO:0000256" key="2">
    <source>
        <dbReference type="SAM" id="MobiDB-lite"/>
    </source>
</evidence>
<dbReference type="PANTHER" id="PTHR13743:SF112">
    <property type="entry name" value="BEACH DOMAIN-CONTAINING PROTEIN"/>
    <property type="match status" value="1"/>
</dbReference>
<dbReference type="InterPro" id="IPR015943">
    <property type="entry name" value="WD40/YVTN_repeat-like_dom_sf"/>
</dbReference>
<evidence type="ECO:0000313" key="4">
    <source>
        <dbReference type="Proteomes" id="UP000023152"/>
    </source>
</evidence>
<keyword evidence="4" id="KW-1185">Reference proteome</keyword>
<dbReference type="OrthoDB" id="26681at2759"/>
<feature type="region of interest" description="Disordered" evidence="2">
    <location>
        <begin position="194"/>
        <end position="214"/>
    </location>
</feature>
<dbReference type="EMBL" id="ASPP01006660">
    <property type="protein sequence ID" value="ETO28460.1"/>
    <property type="molecule type" value="Genomic_DNA"/>
</dbReference>
<feature type="repeat" description="WD" evidence="1">
    <location>
        <begin position="55"/>
        <end position="100"/>
    </location>
</feature>
<reference evidence="3 4" key="1">
    <citation type="journal article" date="2013" name="Curr. Biol.">
        <title>The Genome of the Foraminiferan Reticulomyxa filosa.</title>
        <authorList>
            <person name="Glockner G."/>
            <person name="Hulsmann N."/>
            <person name="Schleicher M."/>
            <person name="Noegel A.A."/>
            <person name="Eichinger L."/>
            <person name="Gallinger C."/>
            <person name="Pawlowski J."/>
            <person name="Sierra R."/>
            <person name="Euteneuer U."/>
            <person name="Pillet L."/>
            <person name="Moustafa A."/>
            <person name="Platzer M."/>
            <person name="Groth M."/>
            <person name="Szafranski K."/>
            <person name="Schliwa M."/>
        </authorList>
    </citation>
    <scope>NUCLEOTIDE SEQUENCE [LARGE SCALE GENOMIC DNA]</scope>
</reference>
<dbReference type="InterPro" id="IPR036322">
    <property type="entry name" value="WD40_repeat_dom_sf"/>
</dbReference>
<dbReference type="Gene3D" id="2.130.10.10">
    <property type="entry name" value="YVTN repeat-like/Quinoprotein amine dehydrogenase"/>
    <property type="match status" value="2"/>
</dbReference>
<organism evidence="3 4">
    <name type="scientific">Reticulomyxa filosa</name>
    <dbReference type="NCBI Taxonomy" id="46433"/>
    <lineage>
        <taxon>Eukaryota</taxon>
        <taxon>Sar</taxon>
        <taxon>Rhizaria</taxon>
        <taxon>Retaria</taxon>
        <taxon>Foraminifera</taxon>
        <taxon>Monothalamids</taxon>
        <taxon>Reticulomyxidae</taxon>
        <taxon>Reticulomyxa</taxon>
    </lineage>
</organism>
<evidence type="ECO:0000313" key="3">
    <source>
        <dbReference type="EMBL" id="ETO28460.1"/>
    </source>
</evidence>
<dbReference type="PROSITE" id="PS50082">
    <property type="entry name" value="WD_REPEATS_2"/>
    <property type="match status" value="1"/>
</dbReference>
<dbReference type="GO" id="GO:0005829">
    <property type="term" value="C:cytosol"/>
    <property type="evidence" value="ECO:0007669"/>
    <property type="project" value="TreeGrafter"/>
</dbReference>
<feature type="non-terminal residue" evidence="3">
    <location>
        <position position="1"/>
    </location>
</feature>
<feature type="compositionally biased region" description="Low complexity" evidence="2">
    <location>
        <begin position="200"/>
        <end position="213"/>
    </location>
</feature>
<dbReference type="AlphaFoldDB" id="X6NQA1"/>
<evidence type="ECO:0000256" key="1">
    <source>
        <dbReference type="PROSITE-ProRule" id="PRU00221"/>
    </source>
</evidence>
<dbReference type="Pfam" id="PF00400">
    <property type="entry name" value="WD40"/>
    <property type="match status" value="1"/>
</dbReference>
<name>X6NQA1_RETFI</name>
<dbReference type="InterPro" id="IPR001680">
    <property type="entry name" value="WD40_rpt"/>
</dbReference>
<dbReference type="InterPro" id="IPR050865">
    <property type="entry name" value="BEACH_Domain"/>
</dbReference>
<keyword evidence="1" id="KW-0853">WD repeat</keyword>
<dbReference type="SUPFAM" id="SSF50978">
    <property type="entry name" value="WD40 repeat-like"/>
    <property type="match status" value="1"/>
</dbReference>
<comment type="caution">
    <text evidence="3">The sequence shown here is derived from an EMBL/GenBank/DDBJ whole genome shotgun (WGS) entry which is preliminary data.</text>
</comment>
<dbReference type="Proteomes" id="UP000023152">
    <property type="component" value="Unassembled WGS sequence"/>
</dbReference>
<dbReference type="GO" id="GO:0019901">
    <property type="term" value="F:protein kinase binding"/>
    <property type="evidence" value="ECO:0007669"/>
    <property type="project" value="TreeGrafter"/>
</dbReference>
<dbReference type="GO" id="GO:0008104">
    <property type="term" value="P:intracellular protein localization"/>
    <property type="evidence" value="ECO:0007669"/>
    <property type="project" value="TreeGrafter"/>
</dbReference>
<dbReference type="PANTHER" id="PTHR13743">
    <property type="entry name" value="BEIGE/BEACH-RELATED"/>
    <property type="match status" value="1"/>
</dbReference>
<dbReference type="GO" id="GO:0016020">
    <property type="term" value="C:membrane"/>
    <property type="evidence" value="ECO:0007669"/>
    <property type="project" value="TreeGrafter"/>
</dbReference>
<accession>X6NQA1</accession>
<proteinExistence type="predicted"/>
<dbReference type="PROSITE" id="PS50294">
    <property type="entry name" value="WD_REPEATS_REGION"/>
    <property type="match status" value="1"/>
</dbReference>